<dbReference type="Proteomes" id="UP000030004">
    <property type="component" value="Unassembled WGS sequence"/>
</dbReference>
<dbReference type="AlphaFoldDB" id="A0A0A0EBR8"/>
<evidence type="ECO:0000313" key="5">
    <source>
        <dbReference type="EMBL" id="KGM47573.1"/>
    </source>
</evidence>
<dbReference type="eggNOG" id="COG3836">
    <property type="taxonomic scope" value="Bacteria"/>
</dbReference>
<evidence type="ECO:0000259" key="4">
    <source>
        <dbReference type="Pfam" id="PF03328"/>
    </source>
</evidence>
<proteinExistence type="inferred from homology"/>
<dbReference type="InterPro" id="IPR005000">
    <property type="entry name" value="Aldolase/citrate-lyase_domain"/>
</dbReference>
<reference evidence="5 6" key="1">
    <citation type="journal article" date="2015" name="Antonie Van Leeuwenhoek">
        <title>Pseudooceanicola atlanticus gen. nov. sp. nov., isolated from surface seawater of the Atlantic Ocean and reclassification of Oceanicola batsensis, Oceanicola marinus, Oceanicola nitratireducens, Oceanicola nanhaiensis, Oceanicola antarcticus and Oceanicola flagellatus, as Pseudooceanicola batsensis comb. nov., Pseudooceanicola marinus comb. nov., Pseudooceanicola nitratireducens comb. nov., Pseudooceanicola nanhaiensis comb. nov., Pseudooceanicola antarcticus comb. nov., and Pseudooceanicola flagellatus comb. nov.</title>
        <authorList>
            <person name="Lai Q."/>
            <person name="Li G."/>
            <person name="Liu X."/>
            <person name="Du Y."/>
            <person name="Sun F."/>
            <person name="Shao Z."/>
        </authorList>
    </citation>
    <scope>NUCLEOTIDE SEQUENCE [LARGE SCALE GENOMIC DNA]</scope>
    <source>
        <strain evidence="5 6">22II-s11g</strain>
    </source>
</reference>
<accession>A0A0A0EBR8</accession>
<dbReference type="SUPFAM" id="SSF51621">
    <property type="entry name" value="Phosphoenolpyruvate/pyruvate domain"/>
    <property type="match status" value="1"/>
</dbReference>
<dbReference type="GO" id="GO:0046872">
    <property type="term" value="F:metal ion binding"/>
    <property type="evidence" value="ECO:0007669"/>
    <property type="project" value="UniProtKB-KW"/>
</dbReference>
<dbReference type="STRING" id="1461694.ATO9_17180"/>
<dbReference type="Gene3D" id="3.20.20.60">
    <property type="entry name" value="Phosphoenolpyruvate-binding domains"/>
    <property type="match status" value="1"/>
</dbReference>
<keyword evidence="3" id="KW-0456">Lyase</keyword>
<dbReference type="EMBL" id="AQQX01000009">
    <property type="protein sequence ID" value="KGM47573.1"/>
    <property type="molecule type" value="Genomic_DNA"/>
</dbReference>
<dbReference type="PANTHER" id="PTHR30502">
    <property type="entry name" value="2-KETO-3-DEOXY-L-RHAMNONATE ALDOLASE"/>
    <property type="match status" value="1"/>
</dbReference>
<evidence type="ECO:0000313" key="6">
    <source>
        <dbReference type="Proteomes" id="UP000030004"/>
    </source>
</evidence>
<dbReference type="PANTHER" id="PTHR30502:SF0">
    <property type="entry name" value="PHOSPHOENOLPYRUVATE CARBOXYLASE FAMILY PROTEIN"/>
    <property type="match status" value="1"/>
</dbReference>
<evidence type="ECO:0000256" key="3">
    <source>
        <dbReference type="ARBA" id="ARBA00023239"/>
    </source>
</evidence>
<dbReference type="InterPro" id="IPR015813">
    <property type="entry name" value="Pyrv/PenolPyrv_kinase-like_dom"/>
</dbReference>
<organism evidence="5 6">
    <name type="scientific">Pseudooceanicola atlanticus</name>
    <dbReference type="NCBI Taxonomy" id="1461694"/>
    <lineage>
        <taxon>Bacteria</taxon>
        <taxon>Pseudomonadati</taxon>
        <taxon>Pseudomonadota</taxon>
        <taxon>Alphaproteobacteria</taxon>
        <taxon>Rhodobacterales</taxon>
        <taxon>Paracoccaceae</taxon>
        <taxon>Pseudooceanicola</taxon>
    </lineage>
</organism>
<gene>
    <name evidence="5" type="ORF">ATO9_17180</name>
</gene>
<dbReference type="GO" id="GO:0005737">
    <property type="term" value="C:cytoplasm"/>
    <property type="evidence" value="ECO:0007669"/>
    <property type="project" value="TreeGrafter"/>
</dbReference>
<keyword evidence="2" id="KW-0479">Metal-binding</keyword>
<keyword evidence="6" id="KW-1185">Reference proteome</keyword>
<comment type="similarity">
    <text evidence="1">Belongs to the HpcH/HpaI aldolase family.</text>
</comment>
<dbReference type="GO" id="GO:0016832">
    <property type="term" value="F:aldehyde-lyase activity"/>
    <property type="evidence" value="ECO:0007669"/>
    <property type="project" value="TreeGrafter"/>
</dbReference>
<evidence type="ECO:0000256" key="2">
    <source>
        <dbReference type="ARBA" id="ARBA00022723"/>
    </source>
</evidence>
<comment type="caution">
    <text evidence="5">The sequence shown here is derived from an EMBL/GenBank/DDBJ whole genome shotgun (WGS) entry which is preliminary data.</text>
</comment>
<dbReference type="InterPro" id="IPR050251">
    <property type="entry name" value="HpcH-HpaI_aldolase"/>
</dbReference>
<dbReference type="InterPro" id="IPR040442">
    <property type="entry name" value="Pyrv_kinase-like_dom_sf"/>
</dbReference>
<feature type="domain" description="HpcH/HpaI aldolase/citrate lyase" evidence="4">
    <location>
        <begin position="17"/>
        <end position="226"/>
    </location>
</feature>
<evidence type="ECO:0000256" key="1">
    <source>
        <dbReference type="ARBA" id="ARBA00005568"/>
    </source>
</evidence>
<dbReference type="Pfam" id="PF03328">
    <property type="entry name" value="HpcH_HpaI"/>
    <property type="match status" value="1"/>
</dbReference>
<protein>
    <submittedName>
        <fullName evidence="5">Aldolase</fullName>
    </submittedName>
</protein>
<name>A0A0A0EBR8_9RHOB</name>
<sequence>MNFRERFLAGDTLYGTFLKVPATMPAEILGSIGYDFVVIDEEHSPFNRETTDRIVLACKVSGIAAIVRVQSGDPAHILSVLDCGADGVLVPHVTDADTARAIVAAGRYRGGKRGFAPTTRAGDFGRKSQAEHMADEDGRATIIAMIEDPEAIDHIDDIVAVEGLDGVFIGRGDLGAAYAGDADAADKVRTATETVQKAAGKVGRTVAILPSTPEDAAIQAQAGTTTFILSSDQGFLRAAAMQTHGKMSEAVTQAKKG</sequence>